<protein>
    <submittedName>
        <fullName evidence="1">Uncharacterized protein</fullName>
    </submittedName>
</protein>
<name>U7QJ52_9CYAN</name>
<dbReference type="AlphaFoldDB" id="U7QJ52"/>
<dbReference type="Proteomes" id="UP000017127">
    <property type="component" value="Unassembled WGS sequence"/>
</dbReference>
<evidence type="ECO:0000313" key="1">
    <source>
        <dbReference type="EMBL" id="ERT07322.1"/>
    </source>
</evidence>
<evidence type="ECO:0000313" key="2">
    <source>
        <dbReference type="Proteomes" id="UP000017127"/>
    </source>
</evidence>
<accession>U7QJ52</accession>
<reference evidence="1 2" key="1">
    <citation type="journal article" date="2013" name="Front. Microbiol.">
        <title>Comparative genomic analyses of the cyanobacterium, Lyngbya aestuarii BL J, a powerful hydrogen producer.</title>
        <authorList>
            <person name="Kothari A."/>
            <person name="Vaughn M."/>
            <person name="Garcia-Pichel F."/>
        </authorList>
    </citation>
    <scope>NUCLEOTIDE SEQUENCE [LARGE SCALE GENOMIC DNA]</scope>
    <source>
        <strain evidence="1 2">BL J</strain>
    </source>
</reference>
<sequence>MGSLGYTLRFSRDIIAEEVKIRKFQPIVRKKPLPLKALNFPNSKAEPVLSTQSSHWTID</sequence>
<organism evidence="1 2">
    <name type="scientific">Lyngbya aestuarii BL J</name>
    <dbReference type="NCBI Taxonomy" id="1348334"/>
    <lineage>
        <taxon>Bacteria</taxon>
        <taxon>Bacillati</taxon>
        <taxon>Cyanobacteriota</taxon>
        <taxon>Cyanophyceae</taxon>
        <taxon>Oscillatoriophycideae</taxon>
        <taxon>Oscillatoriales</taxon>
        <taxon>Microcoleaceae</taxon>
        <taxon>Lyngbya</taxon>
    </lineage>
</organism>
<gene>
    <name evidence="1" type="ORF">M595_2746</name>
</gene>
<comment type="caution">
    <text evidence="1">The sequence shown here is derived from an EMBL/GenBank/DDBJ whole genome shotgun (WGS) entry which is preliminary data.</text>
</comment>
<dbReference type="EMBL" id="AUZM01000023">
    <property type="protein sequence ID" value="ERT07322.1"/>
    <property type="molecule type" value="Genomic_DNA"/>
</dbReference>
<keyword evidence="2" id="KW-1185">Reference proteome</keyword>
<proteinExistence type="predicted"/>